<organism evidence="3 4">
    <name type="scientific">Mucuna pruriens</name>
    <name type="common">Velvet bean</name>
    <name type="synonym">Dolichos pruriens</name>
    <dbReference type="NCBI Taxonomy" id="157652"/>
    <lineage>
        <taxon>Eukaryota</taxon>
        <taxon>Viridiplantae</taxon>
        <taxon>Streptophyta</taxon>
        <taxon>Embryophyta</taxon>
        <taxon>Tracheophyta</taxon>
        <taxon>Spermatophyta</taxon>
        <taxon>Magnoliopsida</taxon>
        <taxon>eudicotyledons</taxon>
        <taxon>Gunneridae</taxon>
        <taxon>Pentapetalae</taxon>
        <taxon>rosids</taxon>
        <taxon>fabids</taxon>
        <taxon>Fabales</taxon>
        <taxon>Fabaceae</taxon>
        <taxon>Papilionoideae</taxon>
        <taxon>50 kb inversion clade</taxon>
        <taxon>NPAAA clade</taxon>
        <taxon>indigoferoid/millettioid clade</taxon>
        <taxon>Phaseoleae</taxon>
        <taxon>Mucuna</taxon>
    </lineage>
</organism>
<reference evidence="3" key="1">
    <citation type="submission" date="2018-05" db="EMBL/GenBank/DDBJ databases">
        <title>Draft genome of Mucuna pruriens seed.</title>
        <authorList>
            <person name="Nnadi N.E."/>
            <person name="Vos R."/>
            <person name="Hasami M.H."/>
            <person name="Devisetty U.K."/>
            <person name="Aguiy J.C."/>
        </authorList>
    </citation>
    <scope>NUCLEOTIDE SEQUENCE [LARGE SCALE GENOMIC DNA]</scope>
    <source>
        <strain evidence="3">JCA_2017</strain>
    </source>
</reference>
<dbReference type="Proteomes" id="UP000257109">
    <property type="component" value="Unassembled WGS sequence"/>
</dbReference>
<evidence type="ECO:0000313" key="3">
    <source>
        <dbReference type="EMBL" id="RDX89622.1"/>
    </source>
</evidence>
<dbReference type="InterPro" id="IPR025724">
    <property type="entry name" value="GAG-pre-integrase_dom"/>
</dbReference>
<dbReference type="AlphaFoldDB" id="A0A371GGC8"/>
<protein>
    <recommendedName>
        <fullName evidence="2">GAG-pre-integrase domain-containing protein</fullName>
    </recommendedName>
</protein>
<comment type="caution">
    <text evidence="3">The sequence shown here is derived from an EMBL/GenBank/DDBJ whole genome shotgun (WGS) entry which is preliminary data.</text>
</comment>
<feature type="region of interest" description="Disordered" evidence="1">
    <location>
        <begin position="42"/>
        <end position="64"/>
    </location>
</feature>
<proteinExistence type="predicted"/>
<gene>
    <name evidence="3" type="ORF">CR513_28631</name>
</gene>
<evidence type="ECO:0000259" key="2">
    <source>
        <dbReference type="Pfam" id="PF13976"/>
    </source>
</evidence>
<dbReference type="EMBL" id="QJKJ01005621">
    <property type="protein sequence ID" value="RDX89622.1"/>
    <property type="molecule type" value="Genomic_DNA"/>
</dbReference>
<accession>A0A371GGC8</accession>
<dbReference type="OrthoDB" id="430476at2759"/>
<feature type="region of interest" description="Disordered" evidence="1">
    <location>
        <begin position="1"/>
        <end position="28"/>
    </location>
</feature>
<feature type="domain" description="GAG-pre-integrase" evidence="2">
    <location>
        <begin position="151"/>
        <end position="226"/>
    </location>
</feature>
<evidence type="ECO:0000256" key="1">
    <source>
        <dbReference type="SAM" id="MobiDB-lite"/>
    </source>
</evidence>
<evidence type="ECO:0000313" key="4">
    <source>
        <dbReference type="Proteomes" id="UP000257109"/>
    </source>
</evidence>
<feature type="non-terminal residue" evidence="3">
    <location>
        <position position="1"/>
    </location>
</feature>
<keyword evidence="4" id="KW-1185">Reference proteome</keyword>
<sequence length="229" mass="26631">MMKPVPIRVSRVRRTQSGHFKKDCPKRRNGLKRKWLDYGATTHDEASASKSKSSKKDTGKAQLKSGHFKKVCPKRRNGLKSKWLDYGVTTHVSHIMQGFLSIQTIRTKKCARNLVFVSKLDDLGFNFKIGDNTFSLFKDMYYYGFDTLIDGLYCFNVDVRFMESLFNVECVVGSKRNMHDDSSTYLWHQRLGHISKERIMRLMKIEILPQLDFGDWDICLDLTKGKKTK</sequence>
<dbReference type="Pfam" id="PF13976">
    <property type="entry name" value="gag_pre-integrs"/>
    <property type="match status" value="1"/>
</dbReference>
<name>A0A371GGC8_MUCPR</name>